<feature type="domain" description="GRF-type" evidence="7">
    <location>
        <begin position="91"/>
        <end position="138"/>
    </location>
</feature>
<evidence type="ECO:0000256" key="3">
    <source>
        <dbReference type="ARBA" id="ARBA00022833"/>
    </source>
</evidence>
<organism evidence="8 9">
    <name type="scientific">Chlorella sorokiniana</name>
    <name type="common">Freshwater green alga</name>
    <dbReference type="NCBI Taxonomy" id="3076"/>
    <lineage>
        <taxon>Eukaryota</taxon>
        <taxon>Viridiplantae</taxon>
        <taxon>Chlorophyta</taxon>
        <taxon>core chlorophytes</taxon>
        <taxon>Trebouxiophyceae</taxon>
        <taxon>Chlorellales</taxon>
        <taxon>Chlorellaceae</taxon>
        <taxon>Chlorella clade</taxon>
        <taxon>Chlorella</taxon>
    </lineage>
</organism>
<dbReference type="EMBL" id="LHPG02000005">
    <property type="protein sequence ID" value="PRW58331.1"/>
    <property type="molecule type" value="Genomic_DNA"/>
</dbReference>
<evidence type="ECO:0000256" key="5">
    <source>
        <dbReference type="SAM" id="MobiDB-lite"/>
    </source>
</evidence>
<feature type="compositionally biased region" description="Low complexity" evidence="5">
    <location>
        <begin position="44"/>
        <end position="75"/>
    </location>
</feature>
<keyword evidence="2 4" id="KW-0863">Zinc-finger</keyword>
<evidence type="ECO:0000313" key="8">
    <source>
        <dbReference type="EMBL" id="PRW58331.1"/>
    </source>
</evidence>
<dbReference type="PROSITE" id="PS51999">
    <property type="entry name" value="ZF_GRF"/>
    <property type="match status" value="1"/>
</dbReference>
<keyword evidence="3" id="KW-0862">Zinc</keyword>
<feature type="signal peptide" evidence="6">
    <location>
        <begin position="1"/>
        <end position="18"/>
    </location>
</feature>
<reference evidence="8 9" key="1">
    <citation type="journal article" date="2018" name="Plant J.">
        <title>Genome sequences of Chlorella sorokiniana UTEX 1602 and Micractinium conductrix SAG 241.80: implications to maltose excretion by a green alga.</title>
        <authorList>
            <person name="Arriola M.B."/>
            <person name="Velmurugan N."/>
            <person name="Zhang Y."/>
            <person name="Plunkett M.H."/>
            <person name="Hondzo H."/>
            <person name="Barney B.M."/>
        </authorList>
    </citation>
    <scope>NUCLEOTIDE SEQUENCE [LARGE SCALE GENOMIC DNA]</scope>
    <source>
        <strain evidence="9">UTEX 1602</strain>
    </source>
</reference>
<evidence type="ECO:0000256" key="1">
    <source>
        <dbReference type="ARBA" id="ARBA00022723"/>
    </source>
</evidence>
<evidence type="ECO:0000313" key="9">
    <source>
        <dbReference type="Proteomes" id="UP000239899"/>
    </source>
</evidence>
<sequence>MPARTRRAFAALMVTVFAMQLELLGLDPSFYLTVLPVAEEPAEEGASSSEPEGASSSKAKKGASSSKSKKGASSSNEPASTPAGAKKCPKCACGLPATRRTVSKPNRTRPIDTPFFNCPKSLINPANKCEFFAWEDEWLAAANTNSEDEELAELLQQLTACLNALKAALRRRQG</sequence>
<evidence type="ECO:0000259" key="7">
    <source>
        <dbReference type="PROSITE" id="PS51999"/>
    </source>
</evidence>
<evidence type="ECO:0000256" key="2">
    <source>
        <dbReference type="ARBA" id="ARBA00022771"/>
    </source>
</evidence>
<keyword evidence="1" id="KW-0479">Metal-binding</keyword>
<gene>
    <name evidence="8" type="ORF">C2E21_2805</name>
</gene>
<evidence type="ECO:0000256" key="4">
    <source>
        <dbReference type="PROSITE-ProRule" id="PRU01343"/>
    </source>
</evidence>
<feature type="chain" id="PRO_5015103946" evidence="6">
    <location>
        <begin position="19"/>
        <end position="174"/>
    </location>
</feature>
<protein>
    <submittedName>
        <fullName evidence="8">DNA topoisomerase 3-alpha</fullName>
    </submittedName>
</protein>
<evidence type="ECO:0000256" key="6">
    <source>
        <dbReference type="SAM" id="SignalP"/>
    </source>
</evidence>
<dbReference type="GO" id="GO:0016853">
    <property type="term" value="F:isomerase activity"/>
    <property type="evidence" value="ECO:0007669"/>
    <property type="project" value="UniProtKB-KW"/>
</dbReference>
<name>A0A2P6TW93_CHLSO</name>
<dbReference type="InterPro" id="IPR010666">
    <property type="entry name" value="Znf_GRF"/>
</dbReference>
<dbReference type="Pfam" id="PF06839">
    <property type="entry name" value="Zn_ribbon_GRF"/>
    <property type="match status" value="1"/>
</dbReference>
<dbReference type="AlphaFoldDB" id="A0A2P6TW93"/>
<dbReference type="Proteomes" id="UP000239899">
    <property type="component" value="Unassembled WGS sequence"/>
</dbReference>
<comment type="caution">
    <text evidence="8">The sequence shown here is derived from an EMBL/GenBank/DDBJ whole genome shotgun (WGS) entry which is preliminary data.</text>
</comment>
<proteinExistence type="predicted"/>
<accession>A0A2P6TW93</accession>
<keyword evidence="6" id="KW-0732">Signal</keyword>
<feature type="region of interest" description="Disordered" evidence="5">
    <location>
        <begin position="41"/>
        <end position="92"/>
    </location>
</feature>
<dbReference type="GO" id="GO:0008270">
    <property type="term" value="F:zinc ion binding"/>
    <property type="evidence" value="ECO:0007669"/>
    <property type="project" value="UniProtKB-KW"/>
</dbReference>
<keyword evidence="9" id="KW-1185">Reference proteome</keyword>
<dbReference type="OrthoDB" id="10581679at2759"/>